<protein>
    <submittedName>
        <fullName evidence="1">Uncharacterized protein</fullName>
    </submittedName>
</protein>
<dbReference type="Proteomes" id="UP001186974">
    <property type="component" value="Unassembled WGS sequence"/>
</dbReference>
<reference evidence="1" key="1">
    <citation type="submission" date="2024-09" db="EMBL/GenBank/DDBJ databases">
        <title>Black Yeasts Isolated from many extreme environments.</title>
        <authorList>
            <person name="Coleine C."/>
            <person name="Stajich J.E."/>
            <person name="Selbmann L."/>
        </authorList>
    </citation>
    <scope>NUCLEOTIDE SEQUENCE</scope>
    <source>
        <strain evidence="1">CCFEE 5737</strain>
    </source>
</reference>
<proteinExistence type="predicted"/>
<dbReference type="EMBL" id="JAWDJW010000097">
    <property type="protein sequence ID" value="KAK3081667.1"/>
    <property type="molecule type" value="Genomic_DNA"/>
</dbReference>
<comment type="caution">
    <text evidence="1">The sequence shown here is derived from an EMBL/GenBank/DDBJ whole genome shotgun (WGS) entry which is preliminary data.</text>
</comment>
<evidence type="ECO:0000313" key="2">
    <source>
        <dbReference type="Proteomes" id="UP001186974"/>
    </source>
</evidence>
<sequence length="219" mass="23681">MARREKISVGCILCLGSIVCVAGIARIPYAVRFKHDPDFLYELMDIAIWSSVEPGLGITLVSLATLRPLFRSLLSRGTSKNSNGQSPKKTGTYGTPKIVSRSKGADAKYGPGFEFDMLDDVERLRGYGKDTGNVSVVEAGHIIDASVFDDSNRISQSEASEPRRPRRGAEEGSPTGSNRSEEWVITKTTEITQGSEMQGMSGRGKPLPATPKKEVSVSV</sequence>
<evidence type="ECO:0000313" key="1">
    <source>
        <dbReference type="EMBL" id="KAK3081667.1"/>
    </source>
</evidence>
<keyword evidence="2" id="KW-1185">Reference proteome</keyword>
<organism evidence="1 2">
    <name type="scientific">Coniosporium uncinatum</name>
    <dbReference type="NCBI Taxonomy" id="93489"/>
    <lineage>
        <taxon>Eukaryota</taxon>
        <taxon>Fungi</taxon>
        <taxon>Dikarya</taxon>
        <taxon>Ascomycota</taxon>
        <taxon>Pezizomycotina</taxon>
        <taxon>Dothideomycetes</taxon>
        <taxon>Dothideomycetes incertae sedis</taxon>
        <taxon>Coniosporium</taxon>
    </lineage>
</organism>
<accession>A0ACC3DY29</accession>
<gene>
    <name evidence="1" type="ORF">LTS18_004106</name>
</gene>
<name>A0ACC3DY29_9PEZI</name>